<evidence type="ECO:0000256" key="2">
    <source>
        <dbReference type="ARBA" id="ARBA00023027"/>
    </source>
</evidence>
<keyword evidence="1" id="KW-0560">Oxidoreductase</keyword>
<evidence type="ECO:0000256" key="1">
    <source>
        <dbReference type="ARBA" id="ARBA00023002"/>
    </source>
</evidence>
<evidence type="ECO:0000259" key="3">
    <source>
        <dbReference type="Pfam" id="PF02826"/>
    </source>
</evidence>
<dbReference type="SUPFAM" id="SSF51735">
    <property type="entry name" value="NAD(P)-binding Rossmann-fold domains"/>
    <property type="match status" value="1"/>
</dbReference>
<evidence type="ECO:0000313" key="4">
    <source>
        <dbReference type="EMBL" id="QEC54391.1"/>
    </source>
</evidence>
<dbReference type="Pfam" id="PF02826">
    <property type="entry name" value="2-Hacid_dh_C"/>
    <property type="match status" value="1"/>
</dbReference>
<protein>
    <submittedName>
        <fullName evidence="4">D-2-hydroxyacid dehydrogenase</fullName>
    </submittedName>
</protein>
<dbReference type="PANTHER" id="PTHR43333:SF1">
    <property type="entry name" value="D-ISOMER SPECIFIC 2-HYDROXYACID DEHYDROGENASE NAD-BINDING DOMAIN-CONTAINING PROTEIN"/>
    <property type="match status" value="1"/>
</dbReference>
<sequence>MNILIDMPVYEPLLASLQALDEVNVDVIKEPAVSSRPLPVEQIRDCDVLFCTVPPSNHAEMRNLKMIQISSAGYTQLIGQRLEERGVKACNALGVFDVPIGEWNMAMMINLARNLRQMIRNQETKVWDRAAQFQTEIRCGVVGIWGYGGIGRETARLAKAMGMQVHVLSRSGVQKRDSVYCVPGTGDAEGVLPDKVFGYEDKETFLRGLDFLIMAIPQTGNTEGIVGEEELRLLKPSAFLLNPARGPLIKEAALIKALQENWFAGAALDTHYYYPMPEDHPLWRMKNVILTPHISGSSASPHFLERTWDIFYRNVQRLQNGEPLLNELTPSALKGK</sequence>
<dbReference type="PANTHER" id="PTHR43333">
    <property type="entry name" value="2-HACID_DH_C DOMAIN-CONTAINING PROTEIN"/>
    <property type="match status" value="1"/>
</dbReference>
<dbReference type="SUPFAM" id="SSF52283">
    <property type="entry name" value="Formate/glycerate dehydrogenase catalytic domain-like"/>
    <property type="match status" value="1"/>
</dbReference>
<evidence type="ECO:0000313" key="5">
    <source>
        <dbReference type="Proteomes" id="UP000321204"/>
    </source>
</evidence>
<dbReference type="AlphaFoldDB" id="A0A5B8UCL6"/>
<dbReference type="InterPro" id="IPR006140">
    <property type="entry name" value="D-isomer_DH_NAD-bd"/>
</dbReference>
<dbReference type="Gene3D" id="3.40.50.720">
    <property type="entry name" value="NAD(P)-binding Rossmann-like Domain"/>
    <property type="match status" value="2"/>
</dbReference>
<keyword evidence="5" id="KW-1185">Reference proteome</keyword>
<dbReference type="InterPro" id="IPR036291">
    <property type="entry name" value="NAD(P)-bd_dom_sf"/>
</dbReference>
<dbReference type="CDD" id="cd05300">
    <property type="entry name" value="2-Hacid_dh_1"/>
    <property type="match status" value="1"/>
</dbReference>
<name>A0A5B8UCL6_9BACT</name>
<gene>
    <name evidence="4" type="ORF">FSB75_00220</name>
</gene>
<dbReference type="Proteomes" id="UP000321204">
    <property type="component" value="Chromosome"/>
</dbReference>
<organism evidence="4 5">
    <name type="scientific">Flavisolibacter ginsenosidimutans</name>
    <dbReference type="NCBI Taxonomy" id="661481"/>
    <lineage>
        <taxon>Bacteria</taxon>
        <taxon>Pseudomonadati</taxon>
        <taxon>Bacteroidota</taxon>
        <taxon>Chitinophagia</taxon>
        <taxon>Chitinophagales</taxon>
        <taxon>Chitinophagaceae</taxon>
        <taxon>Flavisolibacter</taxon>
    </lineage>
</organism>
<dbReference type="EMBL" id="CP042433">
    <property type="protein sequence ID" value="QEC54391.1"/>
    <property type="molecule type" value="Genomic_DNA"/>
</dbReference>
<dbReference type="OrthoDB" id="9805416at2"/>
<feature type="domain" description="D-isomer specific 2-hydroxyacid dehydrogenase NAD-binding" evidence="3">
    <location>
        <begin position="105"/>
        <end position="295"/>
    </location>
</feature>
<reference evidence="4 5" key="1">
    <citation type="journal article" date="2015" name="Int. J. Syst. Evol. Microbiol.">
        <title>Flavisolibacter ginsenosidimutans sp. nov., with ginsenoside-converting activity isolated from soil used for cultivating ginseng.</title>
        <authorList>
            <person name="Zhao Y."/>
            <person name="Liu Q."/>
            <person name="Kang M.S."/>
            <person name="Jin F."/>
            <person name="Yu H."/>
            <person name="Im W.T."/>
        </authorList>
    </citation>
    <scope>NUCLEOTIDE SEQUENCE [LARGE SCALE GENOMIC DNA]</scope>
    <source>
        <strain evidence="4 5">Gsoil 636</strain>
    </source>
</reference>
<proteinExistence type="predicted"/>
<accession>A0A5B8UCL6</accession>
<dbReference type="KEGG" id="fgg:FSB75_00220"/>
<keyword evidence="2" id="KW-0520">NAD</keyword>
<dbReference type="GO" id="GO:0051287">
    <property type="term" value="F:NAD binding"/>
    <property type="evidence" value="ECO:0007669"/>
    <property type="project" value="InterPro"/>
</dbReference>
<dbReference type="RefSeq" id="WP_146781275.1">
    <property type="nucleotide sequence ID" value="NZ_BAABIO010000006.1"/>
</dbReference>
<dbReference type="GO" id="GO:0016491">
    <property type="term" value="F:oxidoreductase activity"/>
    <property type="evidence" value="ECO:0007669"/>
    <property type="project" value="UniProtKB-KW"/>
</dbReference>